<dbReference type="SMART" id="SM00054">
    <property type="entry name" value="EFh"/>
    <property type="match status" value="4"/>
</dbReference>
<evidence type="ECO:0000256" key="1">
    <source>
        <dbReference type="ARBA" id="ARBA00022723"/>
    </source>
</evidence>
<dbReference type="InterPro" id="IPR018247">
    <property type="entry name" value="EF_Hand_1_Ca_BS"/>
</dbReference>
<dbReference type="PROSITE" id="PS50222">
    <property type="entry name" value="EF_HAND_2"/>
    <property type="match status" value="2"/>
</dbReference>
<sequence length="552" mass="63096" precursor="true">MAILKFSTGIRCCCLAMSLLLLSTIAAAQPASREKTEGPKYDSYTLLFFESQHPYFIRLQVAIDSQPPEQMRAGLLGNLFEQTDTNRNGEIDLEELRQFRGPARMQDVVKSQAESNDAPITRETFVAILEPALGIPFGLQLESARVSDLPDLFSKLDLNEDHILEADEWESALHLLEKYDFDDDETLNLVEVMPLLRPLNLTVARSQPTPAGHSAGLFELIDPQQPREQLAQQLLAQYDGARGQKEDGQLDQTELGWTADDWMKKFDANEDQALNRTELLRVLTDPPAQRIWRMRMPLQERITVRFWEADTEDEDWKYPRSSSSRAQLSVGGWELGVRIHNPRPQFADVLSFYKLRFLQADTDSDGGLTKEEARGLNVLAPFAYLDEDQDEKLTREELTKYVNQEASLAQCQLLMSVDKKSQSLFRLLDVDSDRRLEPRELLHPAEKMKSFDNNHDGQLTEPEMKTIYELSFQLQPPSLFMDSFNLNNANRIGPILTPPTTGPEWFRQMDRNLDGDLTRREFLGPGVLFQKFDLDQDRLLSPKEAEQVSGDK</sequence>
<name>A0A518CHU1_9PLAN</name>
<evidence type="ECO:0000256" key="3">
    <source>
        <dbReference type="SAM" id="SignalP"/>
    </source>
</evidence>
<feature type="domain" description="EF-hand" evidence="4">
    <location>
        <begin position="71"/>
        <end position="106"/>
    </location>
</feature>
<gene>
    <name evidence="5" type="ORF">Pla110_04990</name>
</gene>
<dbReference type="EMBL" id="CP036281">
    <property type="protein sequence ID" value="QDU78795.1"/>
    <property type="molecule type" value="Genomic_DNA"/>
</dbReference>
<dbReference type="RefSeq" id="WP_144992825.1">
    <property type="nucleotide sequence ID" value="NZ_CP036281.1"/>
</dbReference>
<dbReference type="Gene3D" id="1.10.238.10">
    <property type="entry name" value="EF-hand"/>
    <property type="match status" value="3"/>
</dbReference>
<feature type="chain" id="PRO_5022180575" evidence="3">
    <location>
        <begin position="29"/>
        <end position="552"/>
    </location>
</feature>
<dbReference type="SUPFAM" id="SSF47473">
    <property type="entry name" value="EF-hand"/>
    <property type="match status" value="3"/>
</dbReference>
<dbReference type="AlphaFoldDB" id="A0A518CHU1"/>
<feature type="domain" description="EF-hand" evidence="4">
    <location>
        <begin position="144"/>
        <end position="179"/>
    </location>
</feature>
<dbReference type="KEGG" id="plon:Pla110_04990"/>
<dbReference type="OrthoDB" id="260830at2"/>
<proteinExistence type="predicted"/>
<keyword evidence="6" id="KW-1185">Reference proteome</keyword>
<dbReference type="PANTHER" id="PTHR10827">
    <property type="entry name" value="RETICULOCALBIN"/>
    <property type="match status" value="1"/>
</dbReference>
<accession>A0A518CHU1</accession>
<evidence type="ECO:0000259" key="4">
    <source>
        <dbReference type="PROSITE" id="PS50222"/>
    </source>
</evidence>
<keyword evidence="2" id="KW-0677">Repeat</keyword>
<keyword evidence="3" id="KW-0732">Signal</keyword>
<keyword evidence="1" id="KW-0479">Metal-binding</keyword>
<dbReference type="InterPro" id="IPR011992">
    <property type="entry name" value="EF-hand-dom_pair"/>
</dbReference>
<dbReference type="PROSITE" id="PS00018">
    <property type="entry name" value="EF_HAND_1"/>
    <property type="match status" value="4"/>
</dbReference>
<evidence type="ECO:0000313" key="5">
    <source>
        <dbReference type="EMBL" id="QDU78795.1"/>
    </source>
</evidence>
<dbReference type="InterPro" id="IPR002048">
    <property type="entry name" value="EF_hand_dom"/>
</dbReference>
<evidence type="ECO:0000256" key="2">
    <source>
        <dbReference type="ARBA" id="ARBA00022737"/>
    </source>
</evidence>
<dbReference type="PANTHER" id="PTHR10827:SF98">
    <property type="entry name" value="45 KDA CALCIUM-BINDING PROTEIN"/>
    <property type="match status" value="1"/>
</dbReference>
<reference evidence="5 6" key="1">
    <citation type="submission" date="2019-02" db="EMBL/GenBank/DDBJ databases">
        <title>Deep-cultivation of Planctomycetes and their phenomic and genomic characterization uncovers novel biology.</title>
        <authorList>
            <person name="Wiegand S."/>
            <person name="Jogler M."/>
            <person name="Boedeker C."/>
            <person name="Pinto D."/>
            <person name="Vollmers J."/>
            <person name="Rivas-Marin E."/>
            <person name="Kohn T."/>
            <person name="Peeters S.H."/>
            <person name="Heuer A."/>
            <person name="Rast P."/>
            <person name="Oberbeckmann S."/>
            <person name="Bunk B."/>
            <person name="Jeske O."/>
            <person name="Meyerdierks A."/>
            <person name="Storesund J.E."/>
            <person name="Kallscheuer N."/>
            <person name="Luecker S."/>
            <person name="Lage O.M."/>
            <person name="Pohl T."/>
            <person name="Merkel B.J."/>
            <person name="Hornburger P."/>
            <person name="Mueller R.-W."/>
            <person name="Bruemmer F."/>
            <person name="Labrenz M."/>
            <person name="Spormann A.M."/>
            <person name="Op den Camp H."/>
            <person name="Overmann J."/>
            <person name="Amann R."/>
            <person name="Jetten M.S.M."/>
            <person name="Mascher T."/>
            <person name="Medema M.H."/>
            <person name="Devos D.P."/>
            <person name="Kaster A.-K."/>
            <person name="Ovreas L."/>
            <person name="Rohde M."/>
            <person name="Galperin M.Y."/>
            <person name="Jogler C."/>
        </authorList>
    </citation>
    <scope>NUCLEOTIDE SEQUENCE [LARGE SCALE GENOMIC DNA]</scope>
    <source>
        <strain evidence="5 6">Pla110</strain>
    </source>
</reference>
<dbReference type="Pfam" id="PF13202">
    <property type="entry name" value="EF-hand_5"/>
    <property type="match status" value="2"/>
</dbReference>
<dbReference type="Proteomes" id="UP000317178">
    <property type="component" value="Chromosome"/>
</dbReference>
<evidence type="ECO:0000313" key="6">
    <source>
        <dbReference type="Proteomes" id="UP000317178"/>
    </source>
</evidence>
<organism evidence="5 6">
    <name type="scientific">Polystyrenella longa</name>
    <dbReference type="NCBI Taxonomy" id="2528007"/>
    <lineage>
        <taxon>Bacteria</taxon>
        <taxon>Pseudomonadati</taxon>
        <taxon>Planctomycetota</taxon>
        <taxon>Planctomycetia</taxon>
        <taxon>Planctomycetales</taxon>
        <taxon>Planctomycetaceae</taxon>
        <taxon>Polystyrenella</taxon>
    </lineage>
</organism>
<feature type="signal peptide" evidence="3">
    <location>
        <begin position="1"/>
        <end position="28"/>
    </location>
</feature>
<protein>
    <submittedName>
        <fullName evidence="5">Transaldolase/EF-hand domain-containing protein</fullName>
    </submittedName>
</protein>
<dbReference type="GO" id="GO:0005509">
    <property type="term" value="F:calcium ion binding"/>
    <property type="evidence" value="ECO:0007669"/>
    <property type="project" value="InterPro"/>
</dbReference>